<keyword evidence="3" id="KW-1185">Reference proteome</keyword>
<accession>A0A2V2A535</accession>
<dbReference type="Gene3D" id="3.30.1150.10">
    <property type="match status" value="1"/>
</dbReference>
<dbReference type="RefSeq" id="WP_109591349.1">
    <property type="nucleotide sequence ID" value="NZ_CAJGZY010000008.1"/>
</dbReference>
<name>A0A2V2A535_PSYIM</name>
<organism evidence="2 3">
    <name type="scientific">Psychrobacter immobilis</name>
    <dbReference type="NCBI Taxonomy" id="498"/>
    <lineage>
        <taxon>Bacteria</taxon>
        <taxon>Pseudomonadati</taxon>
        <taxon>Pseudomonadota</taxon>
        <taxon>Gammaproteobacteria</taxon>
        <taxon>Moraxellales</taxon>
        <taxon>Moraxellaceae</taxon>
        <taxon>Psychrobacter</taxon>
    </lineage>
</organism>
<gene>
    <name evidence="2" type="ORF">C8D84_10861</name>
</gene>
<feature type="chain" id="PRO_5015983202" evidence="1">
    <location>
        <begin position="31"/>
        <end position="147"/>
    </location>
</feature>
<comment type="caution">
    <text evidence="2">The sequence shown here is derived from an EMBL/GenBank/DDBJ whole genome shotgun (WGS) entry which is preliminary data.</text>
</comment>
<dbReference type="AlphaFoldDB" id="A0A2V2A535"/>
<protein>
    <submittedName>
        <fullName evidence="2">Uncharacterized protein</fullName>
    </submittedName>
</protein>
<sequence>MSLSKCHILRNTSTLLLLLSFSLLSSYSIAGTLPESHNVKNEFMDQKALFAAITTRKNDLSNESHVTTAILEKIKRNITLPTATPESTTTLYFKLDEKGNVLSVKAQGANPAVNQAVEKAALSASPLPIGLNKPENFKDLIIKINVQ</sequence>
<evidence type="ECO:0000313" key="2">
    <source>
        <dbReference type="EMBL" id="PWK11421.1"/>
    </source>
</evidence>
<reference evidence="2 3" key="1">
    <citation type="submission" date="2018-05" db="EMBL/GenBank/DDBJ databases">
        <title>Genomic Encyclopedia of Type Strains, Phase IV (KMG-IV): sequencing the most valuable type-strain genomes for metagenomic binning, comparative biology and taxonomic classification.</title>
        <authorList>
            <person name="Goeker M."/>
        </authorList>
    </citation>
    <scope>NUCLEOTIDE SEQUENCE [LARGE SCALE GENOMIC DNA]</scope>
    <source>
        <strain evidence="2 3">DSM 7229</strain>
    </source>
</reference>
<proteinExistence type="predicted"/>
<feature type="signal peptide" evidence="1">
    <location>
        <begin position="1"/>
        <end position="30"/>
    </location>
</feature>
<dbReference type="GeneID" id="60255364"/>
<evidence type="ECO:0000313" key="3">
    <source>
        <dbReference type="Proteomes" id="UP000245655"/>
    </source>
</evidence>
<keyword evidence="1" id="KW-0732">Signal</keyword>
<evidence type="ECO:0000256" key="1">
    <source>
        <dbReference type="SAM" id="SignalP"/>
    </source>
</evidence>
<dbReference type="Proteomes" id="UP000245655">
    <property type="component" value="Unassembled WGS sequence"/>
</dbReference>
<dbReference type="EMBL" id="QGGM01000008">
    <property type="protein sequence ID" value="PWK11421.1"/>
    <property type="molecule type" value="Genomic_DNA"/>
</dbReference>
<dbReference type="SUPFAM" id="SSF74653">
    <property type="entry name" value="TolA/TonB C-terminal domain"/>
    <property type="match status" value="1"/>
</dbReference>